<dbReference type="AlphaFoldDB" id="A0A822YSD2"/>
<sequence length="47" mass="5618">MPFEIQVWVFIMCRPIKLPFDTLRDHYFGGNFGYLRKNSPGCYKIAF</sequence>
<dbReference type="Proteomes" id="UP000607653">
    <property type="component" value="Unassembled WGS sequence"/>
</dbReference>
<evidence type="ECO:0000313" key="2">
    <source>
        <dbReference type="Proteomes" id="UP000607653"/>
    </source>
</evidence>
<organism evidence="1 2">
    <name type="scientific">Nelumbo nucifera</name>
    <name type="common">Sacred lotus</name>
    <dbReference type="NCBI Taxonomy" id="4432"/>
    <lineage>
        <taxon>Eukaryota</taxon>
        <taxon>Viridiplantae</taxon>
        <taxon>Streptophyta</taxon>
        <taxon>Embryophyta</taxon>
        <taxon>Tracheophyta</taxon>
        <taxon>Spermatophyta</taxon>
        <taxon>Magnoliopsida</taxon>
        <taxon>Proteales</taxon>
        <taxon>Nelumbonaceae</taxon>
        <taxon>Nelumbo</taxon>
    </lineage>
</organism>
<name>A0A822YSD2_NELNU</name>
<accession>A0A822YSD2</accession>
<keyword evidence="2" id="KW-1185">Reference proteome</keyword>
<comment type="caution">
    <text evidence="1">The sequence shown here is derived from an EMBL/GenBank/DDBJ whole genome shotgun (WGS) entry which is preliminary data.</text>
</comment>
<protein>
    <submittedName>
        <fullName evidence="1">Uncharacterized protein</fullName>
    </submittedName>
</protein>
<dbReference type="EMBL" id="DUZY01000004">
    <property type="protein sequence ID" value="DAD35400.1"/>
    <property type="molecule type" value="Genomic_DNA"/>
</dbReference>
<gene>
    <name evidence="1" type="ORF">HUJ06_006040</name>
</gene>
<evidence type="ECO:0000313" key="1">
    <source>
        <dbReference type="EMBL" id="DAD35400.1"/>
    </source>
</evidence>
<reference evidence="1 2" key="1">
    <citation type="journal article" date="2020" name="Mol. Biol. Evol.">
        <title>Distinct Expression and Methylation Patterns for Genes with Different Fates following a Single Whole-Genome Duplication in Flowering Plants.</title>
        <authorList>
            <person name="Shi T."/>
            <person name="Rahmani R.S."/>
            <person name="Gugger P.F."/>
            <person name="Wang M."/>
            <person name="Li H."/>
            <person name="Zhang Y."/>
            <person name="Li Z."/>
            <person name="Wang Q."/>
            <person name="Van de Peer Y."/>
            <person name="Marchal K."/>
            <person name="Chen J."/>
        </authorList>
    </citation>
    <scope>NUCLEOTIDE SEQUENCE [LARGE SCALE GENOMIC DNA]</scope>
    <source>
        <tissue evidence="1">Leaf</tissue>
    </source>
</reference>
<proteinExistence type="predicted"/>